<dbReference type="SMART" id="SM01244">
    <property type="entry name" value="IRS"/>
    <property type="match status" value="1"/>
</dbReference>
<dbReference type="Gene3D" id="2.30.29.30">
    <property type="entry name" value="Pleckstrin-homology domain (PH domain)/Phosphotyrosine-binding domain (PTB)"/>
    <property type="match status" value="2"/>
</dbReference>
<accession>A0ABY6L4N1</accession>
<name>A0ABY6L4N1_9ARAC</name>
<dbReference type="PANTHER" id="PTHR21258">
    <property type="entry name" value="DOCKING PROTEIN RELATED"/>
    <property type="match status" value="1"/>
</dbReference>
<dbReference type="PANTHER" id="PTHR21258:SF61">
    <property type="entry name" value="PROTEIN CHICO"/>
    <property type="match status" value="1"/>
</dbReference>
<dbReference type="SUPFAM" id="SSF50729">
    <property type="entry name" value="PH domain-like"/>
    <property type="match status" value="2"/>
</dbReference>
<feature type="transmembrane region" description="Helical" evidence="1">
    <location>
        <begin position="205"/>
        <end position="230"/>
    </location>
</feature>
<keyword evidence="1" id="KW-0472">Membrane</keyword>
<sequence length="426" mass="47791">MWEINQVYLLVERAGWDVWCRLGWKMATNIGDIVKQGYVKVRSRRMRLWQRRWLVLCRASERGPCRLEKYHDERSARLRLDYKVAVLTSVTSVVRLQMPRQHHAFLINFQLGPPLCSCGLFFAVVASSLQLWPPLCSCGLFFAVVVSSLQLWSLLCSYGLFFAVVVSSLQLWPPLAVVVSSLQLWPLLCSYGLLLQLWPPLCSCGLLFAVVVSSLQLWPLLCSCGLLFAVVASSLQLWPPLCSCGLFFAVVASSLQLWPLLCSYGLFFAVVVSSLQLWPPLCSCGLFFAVVQACRSVVLWKCSPAAVYNEVVVQDGSKKCLATDSDLEADCWAKLLGQETSQSGGPLAGEPDLLAPGLRQEMKELFPVFLLPSPRLDSFGECLLQVTPEHLHLWECNNPRLRLAAWPLTSLRRYGVQNHRFTFEAG</sequence>
<evidence type="ECO:0000313" key="3">
    <source>
        <dbReference type="EMBL" id="UYV76101.1"/>
    </source>
</evidence>
<keyword evidence="1" id="KW-1133">Transmembrane helix</keyword>
<reference evidence="3 4" key="1">
    <citation type="submission" date="2022-01" db="EMBL/GenBank/DDBJ databases">
        <title>A chromosomal length assembly of Cordylochernes scorpioides.</title>
        <authorList>
            <person name="Zeh D."/>
            <person name="Zeh J."/>
        </authorList>
    </citation>
    <scope>NUCLEOTIDE SEQUENCE [LARGE SCALE GENOMIC DNA]</scope>
    <source>
        <strain evidence="3">IN4F17</strain>
        <tissue evidence="3">Whole Body</tissue>
    </source>
</reference>
<organism evidence="3 4">
    <name type="scientific">Cordylochernes scorpioides</name>
    <dbReference type="NCBI Taxonomy" id="51811"/>
    <lineage>
        <taxon>Eukaryota</taxon>
        <taxon>Metazoa</taxon>
        <taxon>Ecdysozoa</taxon>
        <taxon>Arthropoda</taxon>
        <taxon>Chelicerata</taxon>
        <taxon>Arachnida</taxon>
        <taxon>Pseudoscorpiones</taxon>
        <taxon>Cheliferoidea</taxon>
        <taxon>Chernetidae</taxon>
        <taxon>Cordylochernes</taxon>
    </lineage>
</organism>
<keyword evidence="4" id="KW-1185">Reference proteome</keyword>
<dbReference type="EMBL" id="CP092875">
    <property type="protein sequence ID" value="UYV76101.1"/>
    <property type="molecule type" value="Genomic_DNA"/>
</dbReference>
<dbReference type="InterPro" id="IPR002404">
    <property type="entry name" value="IRS_PTB"/>
</dbReference>
<feature type="non-terminal residue" evidence="3">
    <location>
        <position position="1"/>
    </location>
</feature>
<dbReference type="Proteomes" id="UP001235939">
    <property type="component" value="Chromosome 13"/>
</dbReference>
<proteinExistence type="predicted"/>
<keyword evidence="1" id="KW-0812">Transmembrane</keyword>
<feature type="transmembrane region" description="Helical" evidence="1">
    <location>
        <begin position="264"/>
        <end position="291"/>
    </location>
</feature>
<feature type="transmembrane region" description="Helical" evidence="1">
    <location>
        <begin position="131"/>
        <end position="152"/>
    </location>
</feature>
<feature type="domain" description="IRS-type PTB" evidence="2">
    <location>
        <begin position="359"/>
        <end position="426"/>
    </location>
</feature>
<evidence type="ECO:0000313" key="4">
    <source>
        <dbReference type="Proteomes" id="UP001235939"/>
    </source>
</evidence>
<feature type="transmembrane region" description="Helical" evidence="1">
    <location>
        <begin position="237"/>
        <end position="258"/>
    </location>
</feature>
<dbReference type="PROSITE" id="PS51064">
    <property type="entry name" value="IRS_PTB"/>
    <property type="match status" value="1"/>
</dbReference>
<protein>
    <submittedName>
        <fullName evidence="3">DOK6</fullName>
    </submittedName>
</protein>
<evidence type="ECO:0000259" key="2">
    <source>
        <dbReference type="PROSITE" id="PS51064"/>
    </source>
</evidence>
<evidence type="ECO:0000256" key="1">
    <source>
        <dbReference type="SAM" id="Phobius"/>
    </source>
</evidence>
<dbReference type="InterPro" id="IPR011993">
    <property type="entry name" value="PH-like_dom_sf"/>
</dbReference>
<dbReference type="Pfam" id="PF02174">
    <property type="entry name" value="IRS"/>
    <property type="match status" value="1"/>
</dbReference>
<feature type="transmembrane region" description="Helical" evidence="1">
    <location>
        <begin position="105"/>
        <end position="125"/>
    </location>
</feature>
<gene>
    <name evidence="3" type="ORF">LAZ67_13002522</name>
</gene>
<dbReference type="InterPro" id="IPR050996">
    <property type="entry name" value="Docking_Protein_DOK"/>
</dbReference>